<dbReference type="EMBL" id="JACHFD010000007">
    <property type="protein sequence ID" value="MBB5351493.1"/>
    <property type="molecule type" value="Genomic_DNA"/>
</dbReference>
<evidence type="ECO:0000313" key="3">
    <source>
        <dbReference type="EMBL" id="MBB5351493.1"/>
    </source>
</evidence>
<dbReference type="Pfam" id="PF01321">
    <property type="entry name" value="Creatinase_N"/>
    <property type="match status" value="1"/>
</dbReference>
<dbReference type="InterPro" id="IPR050659">
    <property type="entry name" value="Peptidase_M24B"/>
</dbReference>
<dbReference type="InterPro" id="IPR029149">
    <property type="entry name" value="Creatin/AminoP/Spt16_N"/>
</dbReference>
<dbReference type="GO" id="GO:0004177">
    <property type="term" value="F:aminopeptidase activity"/>
    <property type="evidence" value="ECO:0007669"/>
    <property type="project" value="UniProtKB-KW"/>
</dbReference>
<name>A0A840V242_9BACT</name>
<protein>
    <submittedName>
        <fullName evidence="3">Xaa-Pro aminopeptidase</fullName>
    </submittedName>
</protein>
<evidence type="ECO:0000259" key="1">
    <source>
        <dbReference type="Pfam" id="PF00557"/>
    </source>
</evidence>
<dbReference type="Gene3D" id="3.40.350.10">
    <property type="entry name" value="Creatinase/prolidase N-terminal domain"/>
    <property type="match status" value="1"/>
</dbReference>
<comment type="caution">
    <text evidence="3">The sequence shown here is derived from an EMBL/GenBank/DDBJ whole genome shotgun (WGS) entry which is preliminary data.</text>
</comment>
<sequence length="399" mass="43220">MLDMFDSGSISEASATSEAPIAFDHSARRSRLRALMAEVSGTCPMEAMAICDPLDVGYFSGVREGVSWLVVGPEGGFAVTRHMLVREVMEEIGDFDVLLPSERSTDAVKLEAFVVAEMKRRGIRSVAVDTGRMGAGTFLRFQEAAAEMGLEVGRGERWIEGLRQCKEPMERQWIERCVEIAEEAFRGLLEEGAAGLVGRSERELARELENRMIGLGADRQGFPETGIIVASGPHSASAHHTPGSRMAAWGEALLIDWGAELGGYRSDLTRTLYLGSVPEYARKAHPVVEAALHAAEKVLRPGAEMGWIDAAARETVMAAGYPEFHYGVGHGVGLAIHEGPWLRAHSREILESGMITTVEPGVYLADIGGIRLEGMFAVGADSVDRLDRLPTDLAAMVIE</sequence>
<accession>A0A840V242</accession>
<feature type="domain" description="Creatinase N-terminal" evidence="2">
    <location>
        <begin position="28"/>
        <end position="164"/>
    </location>
</feature>
<evidence type="ECO:0000313" key="4">
    <source>
        <dbReference type="Proteomes" id="UP000557717"/>
    </source>
</evidence>
<keyword evidence="4" id="KW-1185">Reference proteome</keyword>
<gene>
    <name evidence="3" type="ORF">HNR46_001730</name>
</gene>
<dbReference type="SUPFAM" id="SSF53092">
    <property type="entry name" value="Creatinase/prolidase N-terminal domain"/>
    <property type="match status" value="1"/>
</dbReference>
<dbReference type="AlphaFoldDB" id="A0A840V242"/>
<dbReference type="InterPro" id="IPR000587">
    <property type="entry name" value="Creatinase_N"/>
</dbReference>
<dbReference type="PANTHER" id="PTHR46112">
    <property type="entry name" value="AMINOPEPTIDASE"/>
    <property type="match status" value="1"/>
</dbReference>
<dbReference type="Proteomes" id="UP000557717">
    <property type="component" value="Unassembled WGS sequence"/>
</dbReference>
<keyword evidence="3" id="KW-0031">Aminopeptidase</keyword>
<organism evidence="3 4">
    <name type="scientific">Haloferula luteola</name>
    <dbReference type="NCBI Taxonomy" id="595692"/>
    <lineage>
        <taxon>Bacteria</taxon>
        <taxon>Pseudomonadati</taxon>
        <taxon>Verrucomicrobiota</taxon>
        <taxon>Verrucomicrobiia</taxon>
        <taxon>Verrucomicrobiales</taxon>
        <taxon>Verrucomicrobiaceae</taxon>
        <taxon>Haloferula</taxon>
    </lineage>
</organism>
<evidence type="ECO:0000259" key="2">
    <source>
        <dbReference type="Pfam" id="PF01321"/>
    </source>
</evidence>
<feature type="domain" description="Peptidase M24" evidence="1">
    <location>
        <begin position="174"/>
        <end position="378"/>
    </location>
</feature>
<dbReference type="PANTHER" id="PTHR46112:SF8">
    <property type="entry name" value="CYTOPLASMIC PEPTIDASE PEPQ-RELATED"/>
    <property type="match status" value="1"/>
</dbReference>
<dbReference type="Pfam" id="PF00557">
    <property type="entry name" value="Peptidase_M24"/>
    <property type="match status" value="1"/>
</dbReference>
<reference evidence="3 4" key="1">
    <citation type="submission" date="2020-08" db="EMBL/GenBank/DDBJ databases">
        <title>Genomic Encyclopedia of Type Strains, Phase IV (KMG-IV): sequencing the most valuable type-strain genomes for metagenomic binning, comparative biology and taxonomic classification.</title>
        <authorList>
            <person name="Goeker M."/>
        </authorList>
    </citation>
    <scope>NUCLEOTIDE SEQUENCE [LARGE SCALE GENOMIC DNA]</scope>
    <source>
        <strain evidence="3 4">YC6886</strain>
    </source>
</reference>
<keyword evidence="3" id="KW-0378">Hydrolase</keyword>
<dbReference type="InterPro" id="IPR000994">
    <property type="entry name" value="Pept_M24"/>
</dbReference>
<dbReference type="RefSeq" id="WP_184017708.1">
    <property type="nucleotide sequence ID" value="NZ_JACHFD010000007.1"/>
</dbReference>
<proteinExistence type="predicted"/>
<keyword evidence="3" id="KW-0645">Protease</keyword>
<dbReference type="Gene3D" id="3.90.230.10">
    <property type="entry name" value="Creatinase/methionine aminopeptidase superfamily"/>
    <property type="match status" value="1"/>
</dbReference>
<dbReference type="SUPFAM" id="SSF55920">
    <property type="entry name" value="Creatinase/aminopeptidase"/>
    <property type="match status" value="1"/>
</dbReference>
<dbReference type="InterPro" id="IPR036005">
    <property type="entry name" value="Creatinase/aminopeptidase-like"/>
</dbReference>